<feature type="transmembrane region" description="Helical" evidence="6">
    <location>
        <begin position="127"/>
        <end position="145"/>
    </location>
</feature>
<feature type="transmembrane region" description="Helical" evidence="6">
    <location>
        <begin position="189"/>
        <end position="205"/>
    </location>
</feature>
<comment type="caution">
    <text evidence="8">The sequence shown here is derived from an EMBL/GenBank/DDBJ whole genome shotgun (WGS) entry which is preliminary data.</text>
</comment>
<feature type="transmembrane region" description="Helical" evidence="6">
    <location>
        <begin position="72"/>
        <end position="91"/>
    </location>
</feature>
<feature type="domain" description="EamA" evidence="7">
    <location>
        <begin position="7"/>
        <end position="143"/>
    </location>
</feature>
<dbReference type="EMBL" id="SHBO01000036">
    <property type="protein sequence ID" value="RZO05781.1"/>
    <property type="molecule type" value="Genomic_DNA"/>
</dbReference>
<dbReference type="GO" id="GO:0005886">
    <property type="term" value="C:plasma membrane"/>
    <property type="evidence" value="ECO:0007669"/>
    <property type="project" value="UniProtKB-SubCell"/>
</dbReference>
<dbReference type="InterPro" id="IPR050638">
    <property type="entry name" value="AA-Vitamin_Transporters"/>
</dbReference>
<feature type="transmembrane region" description="Helical" evidence="6">
    <location>
        <begin position="248"/>
        <end position="272"/>
    </location>
</feature>
<feature type="transmembrane region" description="Helical" evidence="6">
    <location>
        <begin position="39"/>
        <end position="60"/>
    </location>
</feature>
<evidence type="ECO:0000256" key="6">
    <source>
        <dbReference type="SAM" id="Phobius"/>
    </source>
</evidence>
<feature type="transmembrane region" description="Helical" evidence="6">
    <location>
        <begin position="103"/>
        <end position="120"/>
    </location>
</feature>
<evidence type="ECO:0000256" key="2">
    <source>
        <dbReference type="ARBA" id="ARBA00022475"/>
    </source>
</evidence>
<dbReference type="PANTHER" id="PTHR32322">
    <property type="entry name" value="INNER MEMBRANE TRANSPORTER"/>
    <property type="match status" value="1"/>
</dbReference>
<dbReference type="Pfam" id="PF00892">
    <property type="entry name" value="EamA"/>
    <property type="match status" value="2"/>
</dbReference>
<keyword evidence="4 6" id="KW-1133">Transmembrane helix</keyword>
<feature type="transmembrane region" description="Helical" evidence="6">
    <location>
        <begin position="278"/>
        <end position="297"/>
    </location>
</feature>
<evidence type="ECO:0000259" key="7">
    <source>
        <dbReference type="Pfam" id="PF00892"/>
    </source>
</evidence>
<comment type="subcellular location">
    <subcellularLocation>
        <location evidence="1">Cell membrane</location>
        <topology evidence="1">Multi-pass membrane protein</topology>
    </subcellularLocation>
</comment>
<feature type="domain" description="EamA" evidence="7">
    <location>
        <begin position="159"/>
        <end position="295"/>
    </location>
</feature>
<dbReference type="Proteomes" id="UP000318148">
    <property type="component" value="Unassembled WGS sequence"/>
</dbReference>
<dbReference type="PANTHER" id="PTHR32322:SF18">
    <property type="entry name" value="S-ADENOSYLMETHIONINE_S-ADENOSYLHOMOCYSTEINE TRANSPORTER"/>
    <property type="match status" value="1"/>
</dbReference>
<evidence type="ECO:0000313" key="9">
    <source>
        <dbReference type="Proteomes" id="UP000318148"/>
    </source>
</evidence>
<sequence length="299" mass="33439">MTRNKQKGLLYATTTAFLWGILPIALISVLVTIDPFTTTFFRFLIAAVILTPALIFKGKLKHRKKYFEKKIILQFSIAGVLLCINYALYIFGLNKTSAEAAQVMMQVAPVCLLLAGVFLFKERFSKMQWLGLIIFISGLIMFFSPRYEDVFTELNTYGSGLMILLAAALTWVFYAIFQKTLLKDFSAQETMVVFYWIGVLFFFPLSTFESLVNLTTFQWLLVIFCGLNTLVAYGSFSEALTHIEASRVSAILATTPLITLVFVQISPVTVLIPEPLTLTVILGAFFVVTGSIITSTAKN</sequence>
<keyword evidence="2" id="KW-1003">Cell membrane</keyword>
<feature type="transmembrane region" description="Helical" evidence="6">
    <location>
        <begin position="9"/>
        <end position="33"/>
    </location>
</feature>
<organism evidence="8 9">
    <name type="scientific">SAR92 clade bacterium</name>
    <dbReference type="NCBI Taxonomy" id="2315479"/>
    <lineage>
        <taxon>Bacteria</taxon>
        <taxon>Pseudomonadati</taxon>
        <taxon>Pseudomonadota</taxon>
        <taxon>Gammaproteobacteria</taxon>
        <taxon>Cellvibrionales</taxon>
        <taxon>Porticoccaceae</taxon>
        <taxon>SAR92 clade</taxon>
    </lineage>
</organism>
<name>A0A520LL13_9GAMM</name>
<evidence type="ECO:0000256" key="4">
    <source>
        <dbReference type="ARBA" id="ARBA00022989"/>
    </source>
</evidence>
<keyword evidence="5 6" id="KW-0472">Membrane</keyword>
<feature type="transmembrane region" description="Helical" evidence="6">
    <location>
        <begin position="157"/>
        <end position="177"/>
    </location>
</feature>
<dbReference type="InterPro" id="IPR037185">
    <property type="entry name" value="EmrE-like"/>
</dbReference>
<dbReference type="SUPFAM" id="SSF103481">
    <property type="entry name" value="Multidrug resistance efflux transporter EmrE"/>
    <property type="match status" value="2"/>
</dbReference>
<evidence type="ECO:0000256" key="5">
    <source>
        <dbReference type="ARBA" id="ARBA00023136"/>
    </source>
</evidence>
<reference evidence="8 9" key="1">
    <citation type="submission" date="2019-02" db="EMBL/GenBank/DDBJ databases">
        <title>Prokaryotic population dynamics and viral predation in marine succession experiment using metagenomics: the confinement effect.</title>
        <authorList>
            <person name="Haro-Moreno J.M."/>
            <person name="Rodriguez-Valera F."/>
            <person name="Lopez-Perez M."/>
        </authorList>
    </citation>
    <scope>NUCLEOTIDE SEQUENCE [LARGE SCALE GENOMIC DNA]</scope>
    <source>
        <strain evidence="8">MED-G169</strain>
    </source>
</reference>
<dbReference type="AlphaFoldDB" id="A0A520LL13"/>
<evidence type="ECO:0000313" key="8">
    <source>
        <dbReference type="EMBL" id="RZO05781.1"/>
    </source>
</evidence>
<gene>
    <name evidence="8" type="ORF">EVB02_03110</name>
</gene>
<protein>
    <submittedName>
        <fullName evidence="8">DMT family transporter</fullName>
    </submittedName>
</protein>
<evidence type="ECO:0000256" key="1">
    <source>
        <dbReference type="ARBA" id="ARBA00004651"/>
    </source>
</evidence>
<proteinExistence type="predicted"/>
<dbReference type="Gene3D" id="1.10.3730.20">
    <property type="match status" value="1"/>
</dbReference>
<accession>A0A520LL13</accession>
<keyword evidence="3 6" id="KW-0812">Transmembrane</keyword>
<evidence type="ECO:0000256" key="3">
    <source>
        <dbReference type="ARBA" id="ARBA00022692"/>
    </source>
</evidence>
<dbReference type="InterPro" id="IPR000620">
    <property type="entry name" value="EamA_dom"/>
</dbReference>
<feature type="transmembrane region" description="Helical" evidence="6">
    <location>
        <begin position="217"/>
        <end position="236"/>
    </location>
</feature>